<evidence type="ECO:0000313" key="1">
    <source>
        <dbReference type="EMBL" id="MES1923373.1"/>
    </source>
</evidence>
<dbReference type="EMBL" id="JBDODL010005872">
    <property type="protein sequence ID" value="MES1923373.1"/>
    <property type="molecule type" value="Genomic_DNA"/>
</dbReference>
<evidence type="ECO:0000313" key="2">
    <source>
        <dbReference type="Proteomes" id="UP001439008"/>
    </source>
</evidence>
<accession>A0ABV2AUM4</accession>
<sequence length="122" mass="14245">MFGKTIKAEILSANNDIFKNAFSKRNLKKSDFIDLTQLRKDKLAKRINFTNQRKTEEEMDKRKKRLITKELKKKEKLKKLGIDYSFNGFSPLIWSNFSEFSFFSNKSLPGPSAKTVFEPEGI</sequence>
<name>A0ABV2AUM4_9EUKA</name>
<comment type="caution">
    <text evidence="1">The sequence shown here is derived from an EMBL/GenBank/DDBJ whole genome shotgun (WGS) entry which is preliminary data.</text>
</comment>
<protein>
    <submittedName>
        <fullName evidence="1">Uncharacterized protein</fullName>
    </submittedName>
</protein>
<gene>
    <name evidence="1" type="ORF">MHBO_004937</name>
</gene>
<proteinExistence type="predicted"/>
<organism evidence="1 2">
    <name type="scientific">Bonamia ostreae</name>
    <dbReference type="NCBI Taxonomy" id="126728"/>
    <lineage>
        <taxon>Eukaryota</taxon>
        <taxon>Sar</taxon>
        <taxon>Rhizaria</taxon>
        <taxon>Endomyxa</taxon>
        <taxon>Ascetosporea</taxon>
        <taxon>Haplosporida</taxon>
        <taxon>Bonamia</taxon>
    </lineage>
</organism>
<dbReference type="Proteomes" id="UP001439008">
    <property type="component" value="Unassembled WGS sequence"/>
</dbReference>
<reference evidence="1 2" key="1">
    <citation type="journal article" date="2024" name="BMC Biol.">
        <title>Comparative genomics of Ascetosporea gives new insight into the evolutionary basis for animal parasitism in Rhizaria.</title>
        <authorList>
            <person name="Hiltunen Thoren M."/>
            <person name="Onut-Brannstrom I."/>
            <person name="Alfjorden A."/>
            <person name="Peckova H."/>
            <person name="Swords F."/>
            <person name="Hooper C."/>
            <person name="Holzer A.S."/>
            <person name="Bass D."/>
            <person name="Burki F."/>
        </authorList>
    </citation>
    <scope>NUCLEOTIDE SEQUENCE [LARGE SCALE GENOMIC DNA]</scope>
    <source>
        <strain evidence="1">20-A016</strain>
    </source>
</reference>
<keyword evidence="2" id="KW-1185">Reference proteome</keyword>